<reference evidence="3 4" key="1">
    <citation type="submission" date="2021-01" db="EMBL/GenBank/DDBJ databases">
        <title>Cercospora kikuchii MAFF 305040 whole genome shotgun sequence.</title>
        <authorList>
            <person name="Kashiwa T."/>
            <person name="Suzuki T."/>
        </authorList>
    </citation>
    <scope>NUCLEOTIDE SEQUENCE [LARGE SCALE GENOMIC DNA]</scope>
    <source>
        <strain evidence="3 4">MAFF 305040</strain>
    </source>
</reference>
<feature type="compositionally biased region" description="Acidic residues" evidence="1">
    <location>
        <begin position="1000"/>
        <end position="1028"/>
    </location>
</feature>
<evidence type="ECO:0000256" key="1">
    <source>
        <dbReference type="SAM" id="MobiDB-lite"/>
    </source>
</evidence>
<dbReference type="Pfam" id="PF08514">
    <property type="entry name" value="STAG"/>
    <property type="match status" value="1"/>
</dbReference>
<dbReference type="InterPro" id="IPR016024">
    <property type="entry name" value="ARM-type_fold"/>
</dbReference>
<dbReference type="GO" id="GO:0008278">
    <property type="term" value="C:cohesin complex"/>
    <property type="evidence" value="ECO:0007669"/>
    <property type="project" value="TreeGrafter"/>
</dbReference>
<dbReference type="GO" id="GO:0005634">
    <property type="term" value="C:nucleus"/>
    <property type="evidence" value="ECO:0007669"/>
    <property type="project" value="TreeGrafter"/>
</dbReference>
<dbReference type="Proteomes" id="UP000825890">
    <property type="component" value="Unassembled WGS sequence"/>
</dbReference>
<dbReference type="Gene3D" id="1.25.10.10">
    <property type="entry name" value="Leucine-rich Repeat Variant"/>
    <property type="match status" value="1"/>
</dbReference>
<sequence>MSASVSPAPDADDAPTRRASGRVRKQTDHFTVSSSAAAKRKRDQTGGADANDEDEEMLDAGDEDDEDDDPEDEPDEEEMRERAKKSRKAKKPAAAKKPPQKKAKTQTNGLSLPIRSTTRAPARKRAPKKPQAIDNADAEAAGGIFAELFARDKSVDEVVADWLAAFKDNEALALTDLINFLLKSAGCNIKVNVHDIEDPDGATEKLRDLQTEHQATKPTDYPLIAKGKSGVAFRQNITLFMQQLIKSISAAGILIANPDLLENISVWFSTMSSASDRSFRHTATVFSLSVITAMCDIAKELAKQAPTFQRQVAAEQKKSRVNKARVKEFEEKAKQATLDLEYLEALLKDWFDAIFIHRYRDVDPMIRRECIEAIGDWIMARPEHFFDGHHLRYLGWVLSDSQASCRHEVVDQLKRFYQDTNKLGGLRTFTEKFRQRLVEVGTSDADLNVRIAGIELLDMLRDNDLLEPDDIDAIGRLIFHDEAKVRKAVAGFFSENVNDLFNAKVDDIGGIESLKENLPEVSEENFEAPRLEWLKLKCLAEMLQSYDNEDPGSSQFERSGTDGSLMINVAGTDSRFTLAINALYDKIDELQNWQALAGYLLFDHSHSRTNGAADDALSQVKHECILSEKEELILLEVLNASVKRALGDLAEQHNYHTKGKLTKKQKEELQDELEEAVRHLTDILPKLLKKFGDAPGTAAAVLRLEGVFAIPALQSLRADPTINGALLDDLRKQFMSHGTDEVLGPATSAILHAKSYGDLDDTAVEKLSGLWEDVVSNLAELLNVNTLTVRGASPREELVALSNNLLRIVHLATISNPISHLEDGNLAASNTDLDKAYNGAIDFIIDLLQRAVHSTGSAPDPEEAALEDSIAARAAEAALFYFRWKLSALSTAVRTGVGPELDDLEPLCLRRDTYVTNIMLVLDGRKATEHVCFSMAGCLLDLHTSGAVLRTVKAKAGVSEDYTVLIMDLDSEHEKAVLKTFAALEKDFAKLSRKKLDDHANEDEEMDVDADPVDDDPLSESEDEDEDQQLQTSQQARDAKLAKPLIAEQKLCILTGKIVQAEAAGVLADKATRKRVERNKTRLGPNFKEVVAYFEKPNLEKKAAGKSKVKAKAKAVPNGIGKKPRAGPKSNAIVAEDEMEDEIEDEDEVDVEPQALEEEDHEAVNGAPAEEESVVGD</sequence>
<protein>
    <recommendedName>
        <fullName evidence="2">SCD domain-containing protein</fullName>
    </recommendedName>
</protein>
<dbReference type="GO" id="GO:0000785">
    <property type="term" value="C:chromatin"/>
    <property type="evidence" value="ECO:0007669"/>
    <property type="project" value="TreeGrafter"/>
</dbReference>
<keyword evidence="4" id="KW-1185">Reference proteome</keyword>
<dbReference type="InterPro" id="IPR020839">
    <property type="entry name" value="SCD"/>
</dbReference>
<dbReference type="OrthoDB" id="498590at2759"/>
<dbReference type="InterPro" id="IPR011989">
    <property type="entry name" value="ARM-like"/>
</dbReference>
<dbReference type="InterPro" id="IPR056396">
    <property type="entry name" value="HEAT_SCC3-SA"/>
</dbReference>
<feature type="region of interest" description="Disordered" evidence="1">
    <location>
        <begin position="1102"/>
        <end position="1177"/>
    </location>
</feature>
<dbReference type="Pfam" id="PF21581">
    <property type="entry name" value="SCD"/>
    <property type="match status" value="1"/>
</dbReference>
<dbReference type="PANTHER" id="PTHR11199">
    <property type="entry name" value="STROMAL ANTIGEN"/>
    <property type="match status" value="1"/>
</dbReference>
<dbReference type="GeneID" id="68295273"/>
<feature type="region of interest" description="Disordered" evidence="1">
    <location>
        <begin position="998"/>
        <end position="1036"/>
    </location>
</feature>
<dbReference type="PANTHER" id="PTHR11199:SF0">
    <property type="entry name" value="LD34181P-RELATED"/>
    <property type="match status" value="1"/>
</dbReference>
<dbReference type="AlphaFoldDB" id="A0A9P3FJB1"/>
<feature type="domain" description="SCD" evidence="2">
    <location>
        <begin position="355"/>
        <end position="440"/>
    </location>
</feature>
<comment type="caution">
    <text evidence="3">The sequence shown here is derived from an EMBL/GenBank/DDBJ whole genome shotgun (WGS) entry which is preliminary data.</text>
</comment>
<feature type="compositionally biased region" description="Basic residues" evidence="1">
    <location>
        <begin position="82"/>
        <end position="104"/>
    </location>
</feature>
<dbReference type="PROSITE" id="PS51425">
    <property type="entry name" value="SCD"/>
    <property type="match status" value="1"/>
</dbReference>
<evidence type="ECO:0000313" key="3">
    <source>
        <dbReference type="EMBL" id="GIZ46577.1"/>
    </source>
</evidence>
<feature type="compositionally biased region" description="Polar residues" evidence="1">
    <location>
        <begin position="105"/>
        <end position="118"/>
    </location>
</feature>
<dbReference type="GO" id="GO:0003682">
    <property type="term" value="F:chromatin binding"/>
    <property type="evidence" value="ECO:0007669"/>
    <property type="project" value="TreeGrafter"/>
</dbReference>
<organism evidence="3 4">
    <name type="scientific">Cercospora kikuchii</name>
    <dbReference type="NCBI Taxonomy" id="84275"/>
    <lineage>
        <taxon>Eukaryota</taxon>
        <taxon>Fungi</taxon>
        <taxon>Dikarya</taxon>
        <taxon>Ascomycota</taxon>
        <taxon>Pezizomycotina</taxon>
        <taxon>Dothideomycetes</taxon>
        <taxon>Dothideomycetidae</taxon>
        <taxon>Mycosphaerellales</taxon>
        <taxon>Mycosphaerellaceae</taxon>
        <taxon>Cercospora</taxon>
    </lineage>
</organism>
<gene>
    <name evidence="3" type="ORF">CKM354_000969800</name>
</gene>
<dbReference type="GO" id="GO:0007062">
    <property type="term" value="P:sister chromatid cohesion"/>
    <property type="evidence" value="ECO:0007669"/>
    <property type="project" value="UniProtKB-ARBA"/>
</dbReference>
<dbReference type="RefSeq" id="XP_044661064.1">
    <property type="nucleotide sequence ID" value="XM_044805129.1"/>
</dbReference>
<dbReference type="InterPro" id="IPR013721">
    <property type="entry name" value="STAG"/>
</dbReference>
<dbReference type="EMBL" id="BOLY01000006">
    <property type="protein sequence ID" value="GIZ46577.1"/>
    <property type="molecule type" value="Genomic_DNA"/>
</dbReference>
<feature type="region of interest" description="Disordered" evidence="1">
    <location>
        <begin position="1"/>
        <end position="135"/>
    </location>
</feature>
<dbReference type="InterPro" id="IPR039662">
    <property type="entry name" value="Cohesin_Scc3/SA"/>
</dbReference>
<accession>A0A9P3FJB1</accession>
<feature type="compositionally biased region" description="Basic residues" evidence="1">
    <location>
        <begin position="1104"/>
        <end position="1113"/>
    </location>
</feature>
<evidence type="ECO:0000313" key="4">
    <source>
        <dbReference type="Proteomes" id="UP000825890"/>
    </source>
</evidence>
<evidence type="ECO:0000259" key="2">
    <source>
        <dbReference type="PROSITE" id="PS51425"/>
    </source>
</evidence>
<feature type="compositionally biased region" description="Acidic residues" evidence="1">
    <location>
        <begin position="50"/>
        <end position="78"/>
    </location>
</feature>
<name>A0A9P3FJB1_9PEZI</name>
<feature type="compositionally biased region" description="Acidic residues" evidence="1">
    <location>
        <begin position="1135"/>
        <end position="1161"/>
    </location>
</feature>
<proteinExistence type="predicted"/>
<dbReference type="SUPFAM" id="SSF48371">
    <property type="entry name" value="ARM repeat"/>
    <property type="match status" value="1"/>
</dbReference>
<dbReference type="Pfam" id="PF24571">
    <property type="entry name" value="HEAT_SCC3-SA"/>
    <property type="match status" value="1"/>
</dbReference>